<evidence type="ECO:0000256" key="5">
    <source>
        <dbReference type="ARBA" id="ARBA00022825"/>
    </source>
</evidence>
<feature type="active site" description="Charge relay system" evidence="6">
    <location>
        <position position="320"/>
    </location>
</feature>
<evidence type="ECO:0000256" key="4">
    <source>
        <dbReference type="ARBA" id="ARBA00022801"/>
    </source>
</evidence>
<dbReference type="SUPFAM" id="SSF52317">
    <property type="entry name" value="Class I glutamine amidotransferase-like"/>
    <property type="match status" value="1"/>
</dbReference>
<keyword evidence="3" id="KW-0645">Protease</keyword>
<dbReference type="Proteomes" id="UP000885779">
    <property type="component" value="Unassembled WGS sequence"/>
</dbReference>
<feature type="chain" id="PRO_5031203726" evidence="7">
    <location>
        <begin position="24"/>
        <end position="350"/>
    </location>
</feature>
<proteinExistence type="inferred from homology"/>
<dbReference type="Pfam" id="PF02016">
    <property type="entry name" value="Peptidase_S66"/>
    <property type="match status" value="1"/>
</dbReference>
<dbReference type="GO" id="GO:0008236">
    <property type="term" value="F:serine-type peptidase activity"/>
    <property type="evidence" value="ECO:0007669"/>
    <property type="project" value="UniProtKB-KW"/>
</dbReference>
<keyword evidence="2" id="KW-0121">Carboxypeptidase</keyword>
<evidence type="ECO:0000256" key="7">
    <source>
        <dbReference type="SAM" id="SignalP"/>
    </source>
</evidence>
<dbReference type="InterPro" id="IPR029062">
    <property type="entry name" value="Class_I_gatase-like"/>
</dbReference>
<comment type="caution">
    <text evidence="10">The sequence shown here is derived from an EMBL/GenBank/DDBJ whole genome shotgun (WGS) entry which is preliminary data.</text>
</comment>
<dbReference type="Pfam" id="PF17676">
    <property type="entry name" value="Peptidase_S66C"/>
    <property type="match status" value="1"/>
</dbReference>
<dbReference type="InterPro" id="IPR003507">
    <property type="entry name" value="S66_fam"/>
</dbReference>
<dbReference type="AlphaFoldDB" id="A0A7V4TZY7"/>
<reference evidence="10" key="1">
    <citation type="journal article" date="2020" name="mSystems">
        <title>Genome- and Community-Level Interaction Insights into Carbon Utilization and Element Cycling Functions of Hydrothermarchaeota in Hydrothermal Sediment.</title>
        <authorList>
            <person name="Zhou Z."/>
            <person name="Liu Y."/>
            <person name="Xu W."/>
            <person name="Pan J."/>
            <person name="Luo Z.H."/>
            <person name="Li M."/>
        </authorList>
    </citation>
    <scope>NUCLEOTIDE SEQUENCE [LARGE SCALE GENOMIC DNA]</scope>
    <source>
        <strain evidence="10">HyVt-577</strain>
    </source>
</reference>
<comment type="similarity">
    <text evidence="1">Belongs to the peptidase S66 family.</text>
</comment>
<evidence type="ECO:0000313" key="10">
    <source>
        <dbReference type="EMBL" id="HGY55466.1"/>
    </source>
</evidence>
<feature type="domain" description="LD-carboxypeptidase N-terminal" evidence="8">
    <location>
        <begin position="45"/>
        <end position="163"/>
    </location>
</feature>
<dbReference type="CDD" id="cd07025">
    <property type="entry name" value="Peptidase_S66"/>
    <property type="match status" value="1"/>
</dbReference>
<dbReference type="PANTHER" id="PTHR30237">
    <property type="entry name" value="MURAMOYLTETRAPEPTIDE CARBOXYPEPTIDASE"/>
    <property type="match status" value="1"/>
</dbReference>
<dbReference type="InterPro" id="IPR027478">
    <property type="entry name" value="LdcA_N"/>
</dbReference>
<protein>
    <submittedName>
        <fullName evidence="10">LD-carboxypeptidase</fullName>
    </submittedName>
</protein>
<evidence type="ECO:0000259" key="8">
    <source>
        <dbReference type="Pfam" id="PF02016"/>
    </source>
</evidence>
<evidence type="ECO:0000256" key="3">
    <source>
        <dbReference type="ARBA" id="ARBA00022670"/>
    </source>
</evidence>
<dbReference type="Gene3D" id="3.50.30.60">
    <property type="entry name" value="LD-carboxypeptidase A C-terminal domain-like"/>
    <property type="match status" value="1"/>
</dbReference>
<dbReference type="InterPro" id="IPR040921">
    <property type="entry name" value="Peptidase_S66C"/>
</dbReference>
<dbReference type="PIRSF" id="PIRSF028757">
    <property type="entry name" value="LD-carboxypeptidase"/>
    <property type="match status" value="1"/>
</dbReference>
<evidence type="ECO:0000256" key="2">
    <source>
        <dbReference type="ARBA" id="ARBA00022645"/>
    </source>
</evidence>
<feature type="domain" description="LD-carboxypeptidase C-terminal" evidence="9">
    <location>
        <begin position="215"/>
        <end position="335"/>
    </location>
</feature>
<organism evidence="10">
    <name type="scientific">Caldithrix abyssi</name>
    <dbReference type="NCBI Taxonomy" id="187145"/>
    <lineage>
        <taxon>Bacteria</taxon>
        <taxon>Pseudomonadati</taxon>
        <taxon>Calditrichota</taxon>
        <taxon>Calditrichia</taxon>
        <taxon>Calditrichales</taxon>
        <taxon>Calditrichaceae</taxon>
        <taxon>Caldithrix</taxon>
    </lineage>
</organism>
<dbReference type="GO" id="GO:0006508">
    <property type="term" value="P:proteolysis"/>
    <property type="evidence" value="ECO:0007669"/>
    <property type="project" value="UniProtKB-KW"/>
</dbReference>
<name>A0A7V4TZY7_CALAY</name>
<dbReference type="InterPro" id="IPR040449">
    <property type="entry name" value="Peptidase_S66_N"/>
</dbReference>
<gene>
    <name evidence="10" type="ORF">ENK44_07195</name>
</gene>
<evidence type="ECO:0000256" key="6">
    <source>
        <dbReference type="PIRSR" id="PIRSR028757-1"/>
    </source>
</evidence>
<dbReference type="SUPFAM" id="SSF141986">
    <property type="entry name" value="LD-carboxypeptidase A C-terminal domain-like"/>
    <property type="match status" value="1"/>
</dbReference>
<feature type="active site" description="Nucleophile" evidence="6">
    <location>
        <position position="143"/>
    </location>
</feature>
<feature type="active site" description="Charge relay system" evidence="6">
    <location>
        <position position="246"/>
    </location>
</feature>
<dbReference type="InterPro" id="IPR027461">
    <property type="entry name" value="Carboxypeptidase_A_C_sf"/>
</dbReference>
<accession>A0A7V4TZY7</accession>
<keyword evidence="5" id="KW-0720">Serine protease</keyword>
<evidence type="ECO:0000259" key="9">
    <source>
        <dbReference type="Pfam" id="PF17676"/>
    </source>
</evidence>
<evidence type="ECO:0000256" key="1">
    <source>
        <dbReference type="ARBA" id="ARBA00010233"/>
    </source>
</evidence>
<dbReference type="PANTHER" id="PTHR30237:SF2">
    <property type="entry name" value="MUREIN TETRAPEPTIDE CARBOXYPEPTIDASE"/>
    <property type="match status" value="1"/>
</dbReference>
<keyword evidence="7" id="KW-0732">Signal</keyword>
<sequence length="350" mass="38678">MLNRRHFLRAAALTGLTPLVNFASNIQNEQKPLIKPPALRKGDTVGLVTPASPLFEAHQTMIEAREKMEGLGFKVKFGKNVTAKRGYLAGTIEQRVSDLHDMFADDSVQAIVAIRGGYGSAQLLPYLDYDLIARHPKILLGYSDITALLNGIHRQTGLVTFHGPVAVSTFTEYTTKYLFKVLSEAKPVGMIEDAPYDGNLQSSNRVWTYRGGTAEGKLVGGNLTLLQSLLGTPYEFDGRDALYFIEEVGEEPYDIDRMLWQMKMAGKFERCKGVIFDKMPSVKPADYKPGFNSSLSVEEVIDDVFKEYSFPVCVGLSLGHIKEKPTLPLGVRARLDSDAGRIALLEAAVR</sequence>
<keyword evidence="4" id="KW-0378">Hydrolase</keyword>
<dbReference type="Gene3D" id="3.40.50.10740">
    <property type="entry name" value="Class I glutamine amidotransferase-like"/>
    <property type="match status" value="1"/>
</dbReference>
<dbReference type="GO" id="GO:0004180">
    <property type="term" value="F:carboxypeptidase activity"/>
    <property type="evidence" value="ECO:0007669"/>
    <property type="project" value="UniProtKB-KW"/>
</dbReference>
<feature type="signal peptide" evidence="7">
    <location>
        <begin position="1"/>
        <end position="23"/>
    </location>
</feature>
<dbReference type="EMBL" id="DRQG01000067">
    <property type="protein sequence ID" value="HGY55466.1"/>
    <property type="molecule type" value="Genomic_DNA"/>
</dbReference>